<dbReference type="EMBL" id="CALSDN010000001">
    <property type="protein sequence ID" value="CAH6718305.1"/>
    <property type="molecule type" value="Genomic_DNA"/>
</dbReference>
<reference evidence="1" key="1">
    <citation type="submission" date="2022-06" db="EMBL/GenBank/DDBJ databases">
        <authorList>
            <person name="Legras J.-L."/>
            <person name="Devillers H."/>
            <person name="Grondin C."/>
        </authorList>
    </citation>
    <scope>NUCLEOTIDE SEQUENCE</scope>
    <source>
        <strain evidence="1">CLIB 1444</strain>
    </source>
</reference>
<evidence type="ECO:0000313" key="2">
    <source>
        <dbReference type="Proteomes" id="UP001152531"/>
    </source>
</evidence>
<gene>
    <name evidence="1" type="ORF">CLIB1444_01S03796</name>
</gene>
<sequence>MSVSPIPTKNCVASNHMSKRDYLESIGSSSKSNFHNLNFESTISSEGSSSDSLRFNVPENSSKFPSIEEFLNDCFLHSMNELNNLNRIQLIKDFEKYIVSLHSQENLKFLISIYNYEHYYNKIFKSINKLNTTSSMRKTSVSTLLSSKNSDYNDTSNYFASTIDDLKVENEEYWESFKMNNVSDDDIESVDDISDSDINSINSIINIDDQILLTKKWNTILNNFIHHDSKYQINLSGNCLNELLHQKNSFPDPSVLLKAKEEILQLLNENAYHPFIKKIKSCKDTTKVEICTNCHCLDESISPKSLSPKLRDFTSPILSPSVSSTNSSLKKKKANFWNHLRLNNSMSNSGSSLSSTPDDDKSKFKLWKKK</sequence>
<comment type="caution">
    <text evidence="1">The sequence shown here is derived from an EMBL/GenBank/DDBJ whole genome shotgun (WGS) entry which is preliminary data.</text>
</comment>
<keyword evidence="2" id="KW-1185">Reference proteome</keyword>
<accession>A0ACA9Y065</accession>
<organism evidence="1 2">
    <name type="scientific">[Candida] jaroonii</name>
    <dbReference type="NCBI Taxonomy" id="467808"/>
    <lineage>
        <taxon>Eukaryota</taxon>
        <taxon>Fungi</taxon>
        <taxon>Dikarya</taxon>
        <taxon>Ascomycota</taxon>
        <taxon>Saccharomycotina</taxon>
        <taxon>Pichiomycetes</taxon>
        <taxon>Debaryomycetaceae</taxon>
        <taxon>Yamadazyma</taxon>
    </lineage>
</organism>
<evidence type="ECO:0000313" key="1">
    <source>
        <dbReference type="EMBL" id="CAH6718305.1"/>
    </source>
</evidence>
<proteinExistence type="predicted"/>
<name>A0ACA9Y065_9ASCO</name>
<dbReference type="Proteomes" id="UP001152531">
    <property type="component" value="Unassembled WGS sequence"/>
</dbReference>
<protein>
    <submittedName>
        <fullName evidence="1">Uncharacterized protein</fullName>
    </submittedName>
</protein>